<dbReference type="Pfam" id="PF24720">
    <property type="entry name" value="DUF7673"/>
    <property type="match status" value="1"/>
</dbReference>
<dbReference type="EMBL" id="JAMJPJ010000016">
    <property type="protein sequence ID" value="MCL7930463.1"/>
    <property type="molecule type" value="Genomic_DNA"/>
</dbReference>
<gene>
    <name evidence="3" type="ORF">M8006_10825</name>
</gene>
<organism evidence="3 4">
    <name type="scientific">Halomonas llamarensis</name>
    <dbReference type="NCBI Taxonomy" id="2945104"/>
    <lineage>
        <taxon>Bacteria</taxon>
        <taxon>Pseudomonadati</taxon>
        <taxon>Pseudomonadota</taxon>
        <taxon>Gammaproteobacteria</taxon>
        <taxon>Oceanospirillales</taxon>
        <taxon>Halomonadaceae</taxon>
        <taxon>Halomonas</taxon>
    </lineage>
</organism>
<reference evidence="3" key="1">
    <citation type="submission" date="2022-05" db="EMBL/GenBank/DDBJ databases">
        <title>Halomonas geminus sp. nov. and Halomonas llamarensis sp. nov. isolated from high-altitude salars of the Atacama Desert.</title>
        <authorList>
            <person name="Hintersatz C."/>
            <person name="Rojas L.A."/>
            <person name="Wei T.-S."/>
            <person name="Kutschke S."/>
            <person name="Lehmann F."/>
            <person name="Jain R."/>
            <person name="Pollmann K."/>
        </authorList>
    </citation>
    <scope>NUCLEOTIDE SEQUENCE</scope>
    <source>
        <strain evidence="3">ATCHA</strain>
    </source>
</reference>
<dbReference type="RefSeq" id="WP_250082065.1">
    <property type="nucleotide sequence ID" value="NZ_JAMJPJ010000016.1"/>
</dbReference>
<dbReference type="InterPro" id="IPR056090">
    <property type="entry name" value="DUF7673"/>
</dbReference>
<proteinExistence type="predicted"/>
<sequence>MTHKSSMPNLSARLSERNHQALEAMLDAEDEDERKASELELKGPDAWKRLASVANGDTGQSQHCRRILLSIYNSYVWPLELTRLRVIDRELQQAALTVIEWSLYALNEPHEYTPGGDQLMQDFAAIEKKEP</sequence>
<name>A0ABT0SSB7_9GAMM</name>
<evidence type="ECO:0000313" key="3">
    <source>
        <dbReference type="EMBL" id="MCL7930463.1"/>
    </source>
</evidence>
<feature type="coiled-coil region" evidence="1">
    <location>
        <begin position="11"/>
        <end position="42"/>
    </location>
</feature>
<keyword evidence="4" id="KW-1185">Reference proteome</keyword>
<feature type="domain" description="DUF7673" evidence="2">
    <location>
        <begin position="45"/>
        <end position="124"/>
    </location>
</feature>
<evidence type="ECO:0000313" key="4">
    <source>
        <dbReference type="Proteomes" id="UP001165308"/>
    </source>
</evidence>
<protein>
    <recommendedName>
        <fullName evidence="2">DUF7673 domain-containing protein</fullName>
    </recommendedName>
</protein>
<dbReference type="Proteomes" id="UP001165308">
    <property type="component" value="Unassembled WGS sequence"/>
</dbReference>
<evidence type="ECO:0000259" key="2">
    <source>
        <dbReference type="Pfam" id="PF24720"/>
    </source>
</evidence>
<evidence type="ECO:0000256" key="1">
    <source>
        <dbReference type="SAM" id="Coils"/>
    </source>
</evidence>
<accession>A0ABT0SSB7</accession>
<comment type="caution">
    <text evidence="3">The sequence shown here is derived from an EMBL/GenBank/DDBJ whole genome shotgun (WGS) entry which is preliminary data.</text>
</comment>
<keyword evidence="1" id="KW-0175">Coiled coil</keyword>